<comment type="caution">
    <text evidence="8">The sequence shown here is derived from an EMBL/GenBank/DDBJ whole genome shotgun (WGS) entry which is preliminary data.</text>
</comment>
<organism evidence="8 9">
    <name type="scientific">Shewanella xiamenensis</name>
    <dbReference type="NCBI Taxonomy" id="332186"/>
    <lineage>
        <taxon>Bacteria</taxon>
        <taxon>Pseudomonadati</taxon>
        <taxon>Pseudomonadota</taxon>
        <taxon>Gammaproteobacteria</taxon>
        <taxon>Alteromonadales</taxon>
        <taxon>Shewanellaceae</taxon>
        <taxon>Shewanella</taxon>
    </lineage>
</organism>
<dbReference type="Gene3D" id="4.10.430.10">
    <property type="entry name" value="Histone-like protein H-NS, C-terminal domain"/>
    <property type="match status" value="1"/>
</dbReference>
<reference evidence="8 9" key="1">
    <citation type="submission" date="2022-09" db="EMBL/GenBank/DDBJ databases">
        <title>The outer-membrane cytochrome OmcA is essential for infection of Shewanella oneidensis by a zebrafish-associated bacteriophage.</title>
        <authorList>
            <person name="Grenfell A.W."/>
            <person name="Intile P."/>
            <person name="Mcfarlane J."/>
            <person name="Leung D."/>
            <person name="Abdalla K."/>
            <person name="Wold M."/>
            <person name="Kees E."/>
            <person name="Gralnick J."/>
        </authorList>
    </citation>
    <scope>NUCLEOTIDE SEQUENCE [LARGE SCALE GENOMIC DNA]</scope>
    <source>
        <strain evidence="8 9">NF-5</strain>
    </source>
</reference>
<evidence type="ECO:0000256" key="1">
    <source>
        <dbReference type="ARBA" id="ARBA00004453"/>
    </source>
</evidence>
<dbReference type="Proteomes" id="UP001159075">
    <property type="component" value="Unassembled WGS sequence"/>
</dbReference>
<evidence type="ECO:0000256" key="6">
    <source>
        <dbReference type="SAM" id="Coils"/>
    </source>
</evidence>
<dbReference type="Gene3D" id="1.10.287.1050">
    <property type="entry name" value="H-NS histone-like proteins"/>
    <property type="match status" value="1"/>
</dbReference>
<keyword evidence="6" id="KW-0175">Coiled coil</keyword>
<evidence type="ECO:0000313" key="8">
    <source>
        <dbReference type="EMBL" id="MDI5832481.1"/>
    </source>
</evidence>
<dbReference type="SMART" id="SM00528">
    <property type="entry name" value="HNS"/>
    <property type="match status" value="1"/>
</dbReference>
<comment type="similarity">
    <text evidence="2 5">Belongs to the histone-like protein H-NS family.</text>
</comment>
<dbReference type="PANTHER" id="PTHR38097:SF2">
    <property type="entry name" value="DNA-BINDING PROTEIN STPA"/>
    <property type="match status" value="1"/>
</dbReference>
<dbReference type="EMBL" id="JAOTLW010000013">
    <property type="protein sequence ID" value="MDI5832481.1"/>
    <property type="molecule type" value="Genomic_DNA"/>
</dbReference>
<name>A0ABT6UG65_9GAMM</name>
<comment type="subcellular location">
    <subcellularLocation>
        <location evidence="1">Cytoplasm</location>
        <location evidence="1">Nucleoid</location>
    </subcellularLocation>
</comment>
<evidence type="ECO:0000256" key="3">
    <source>
        <dbReference type="ARBA" id="ARBA00022490"/>
    </source>
</evidence>
<protein>
    <recommendedName>
        <fullName evidence="5">DNA-binding protein</fullName>
    </recommendedName>
</protein>
<dbReference type="Pfam" id="PF22470">
    <property type="entry name" value="Histone_HNS_N"/>
    <property type="match status" value="1"/>
</dbReference>
<dbReference type="PANTHER" id="PTHR38097">
    <property type="match status" value="1"/>
</dbReference>
<feature type="coiled-coil region" evidence="6">
    <location>
        <begin position="46"/>
        <end position="73"/>
    </location>
</feature>
<gene>
    <name evidence="8" type="ORF">ODY93_12960</name>
</gene>
<evidence type="ECO:0000259" key="7">
    <source>
        <dbReference type="SMART" id="SM00528"/>
    </source>
</evidence>
<feature type="domain" description="DNA-binding protein H-NS-like C-terminal" evidence="7">
    <location>
        <begin position="86"/>
        <end position="132"/>
    </location>
</feature>
<evidence type="ECO:0000256" key="5">
    <source>
        <dbReference type="PIRNR" id="PIRNR002096"/>
    </source>
</evidence>
<dbReference type="InterPro" id="IPR027444">
    <property type="entry name" value="H-NS_C_dom"/>
</dbReference>
<evidence type="ECO:0000313" key="9">
    <source>
        <dbReference type="Proteomes" id="UP001159075"/>
    </source>
</evidence>
<keyword evidence="3" id="KW-0963">Cytoplasm</keyword>
<evidence type="ECO:0000256" key="4">
    <source>
        <dbReference type="ARBA" id="ARBA00023125"/>
    </source>
</evidence>
<dbReference type="InterPro" id="IPR001801">
    <property type="entry name" value="Histone_HNS"/>
</dbReference>
<accession>A0ABT6UG65</accession>
<dbReference type="InterPro" id="IPR054180">
    <property type="entry name" value="H-NS-like_N"/>
</dbReference>
<dbReference type="InterPro" id="IPR027454">
    <property type="entry name" value="Histone_HNS_N"/>
</dbReference>
<dbReference type="InterPro" id="IPR037150">
    <property type="entry name" value="H-NS_C_dom_sf"/>
</dbReference>
<dbReference type="PIRSF" id="PIRSF002096">
    <property type="entry name" value="HnS"/>
    <property type="match status" value="1"/>
</dbReference>
<keyword evidence="4 5" id="KW-0238">DNA-binding</keyword>
<proteinExistence type="inferred from homology"/>
<dbReference type="RefSeq" id="WP_282679446.1">
    <property type="nucleotide sequence ID" value="NZ_CP106875.1"/>
</dbReference>
<sequence length="133" mass="14517">MANLKDNALLSLVLSKRNLKAAVKDLTFEEISKAIDILNAEAVKIKEAEAVEQERLENRKETLKQIRDLLAENDLSPADLLALDSGDKKAVAPPKYSYEVDGKAITWSGAGRMPKVIKAAIEAGAKLEDMAIK</sequence>
<keyword evidence="9" id="KW-1185">Reference proteome</keyword>
<dbReference type="SUPFAM" id="SSF81273">
    <property type="entry name" value="H-NS histone-like proteins"/>
    <property type="match status" value="1"/>
</dbReference>
<dbReference type="Pfam" id="PF00816">
    <property type="entry name" value="Histone_HNS"/>
    <property type="match status" value="1"/>
</dbReference>
<evidence type="ECO:0000256" key="2">
    <source>
        <dbReference type="ARBA" id="ARBA00010610"/>
    </source>
</evidence>